<keyword evidence="1" id="KW-0378">Hydrolase</keyword>
<evidence type="ECO:0000256" key="1">
    <source>
        <dbReference type="ARBA" id="ARBA00022801"/>
    </source>
</evidence>
<gene>
    <name evidence="4" type="ORF">F1654_03625</name>
</gene>
<sequence>MIRMFLAAAVSGLMAGAASAQPISVDDIARVPNIQSVSLSADGRTLAAIIAAPGTNNEDTALASWDLDSPDQGAVITPSGNRMKFIAAFALKAERLLVFGRQEFTGALDGCGEGQSVGTTRTFIFRPYLTDVRHARFDQAFAGSSRRLGVSEQVRRCLEIAGSASLVSTLPLDPEHVLIQRVNSLTLAADIYRYNLRTGATELALRTGGNTSPGLFNPRTGAPMTQVQFTSIGGGDYEQRILIATPQTGAFEVHEPLTTRISDRHIVNVTGYDEASGRFYVTTDLFSDLAAIYWYDPQTRRFSDEPILAHPDYSALGVVLGERADNFNQLLGFAYSGPRNEIFWIDPDMRAIQEGLDDAFPGQLVTIMDYSEGLSRVLFSTESGQHAPAYHLLHERSRVQTLGSERPWIGPEQLGEQRFVSYAARDGLTIPAILDLPPGWSEGDAPLPAIIMPHGGPWVRDYTGWDSSGWTQFLTSRGYAVLRPNFRGSTGHGRQLWLAGDAQWGLTMQDDKDDGVAWLVAQGIADPERLAIFGYSYGGFAAAAAVVRDDAPYRCAIAGAPVTNLARLGNTWSENRIQRMRQGQTVRGLDPARHTANARLPVLVFHGDRDVRVPLFHGTDFYNAVRNRVEARMVIIPDMPHQMPWYPSHYRAMMPEIEAFLNGPCGM</sequence>
<dbReference type="GO" id="GO:0004252">
    <property type="term" value="F:serine-type endopeptidase activity"/>
    <property type="evidence" value="ECO:0007669"/>
    <property type="project" value="TreeGrafter"/>
</dbReference>
<name>A0A5M6ZS19_9PROT</name>
<dbReference type="EMBL" id="VWOJ01000001">
    <property type="protein sequence ID" value="KAA5805091.1"/>
    <property type="molecule type" value="Genomic_DNA"/>
</dbReference>
<dbReference type="PANTHER" id="PTHR42776:SF27">
    <property type="entry name" value="DIPEPTIDYL PEPTIDASE FAMILY MEMBER 6"/>
    <property type="match status" value="1"/>
</dbReference>
<comment type="caution">
    <text evidence="4">The sequence shown here is derived from an EMBL/GenBank/DDBJ whole genome shotgun (WGS) entry which is preliminary data.</text>
</comment>
<dbReference type="Proteomes" id="UP000325122">
    <property type="component" value="Unassembled WGS sequence"/>
</dbReference>
<dbReference type="InterPro" id="IPR029058">
    <property type="entry name" value="AB_hydrolase_fold"/>
</dbReference>
<dbReference type="SUPFAM" id="SSF53474">
    <property type="entry name" value="alpha/beta-Hydrolases"/>
    <property type="match status" value="1"/>
</dbReference>
<dbReference type="RefSeq" id="WP_150022123.1">
    <property type="nucleotide sequence ID" value="NZ_VWOJ01000001.1"/>
</dbReference>
<dbReference type="GO" id="GO:0006508">
    <property type="term" value="P:proteolysis"/>
    <property type="evidence" value="ECO:0007669"/>
    <property type="project" value="InterPro"/>
</dbReference>
<dbReference type="AlphaFoldDB" id="A0A5M6ZS19"/>
<dbReference type="SUPFAM" id="SSF69322">
    <property type="entry name" value="Tricorn protease domain 2"/>
    <property type="match status" value="1"/>
</dbReference>
<accession>A0A5M6ZS19</accession>
<keyword evidence="2" id="KW-0732">Signal</keyword>
<dbReference type="PANTHER" id="PTHR42776">
    <property type="entry name" value="SERINE PEPTIDASE S9 FAMILY MEMBER"/>
    <property type="match status" value="1"/>
</dbReference>
<feature type="signal peptide" evidence="2">
    <location>
        <begin position="1"/>
        <end position="20"/>
    </location>
</feature>
<dbReference type="Pfam" id="PF00326">
    <property type="entry name" value="Peptidase_S9"/>
    <property type="match status" value="1"/>
</dbReference>
<dbReference type="Gene3D" id="3.40.50.1820">
    <property type="entry name" value="alpha/beta hydrolase"/>
    <property type="match status" value="1"/>
</dbReference>
<dbReference type="InterPro" id="IPR001375">
    <property type="entry name" value="Peptidase_S9_cat"/>
</dbReference>
<evidence type="ECO:0000313" key="5">
    <source>
        <dbReference type="Proteomes" id="UP000325122"/>
    </source>
</evidence>
<reference evidence="4 5" key="1">
    <citation type="submission" date="2019-09" db="EMBL/GenBank/DDBJ databases">
        <authorList>
            <person name="Kevbrin V."/>
            <person name="Grouzdev D.S."/>
        </authorList>
    </citation>
    <scope>NUCLEOTIDE SEQUENCE [LARGE SCALE GENOMIC DNA]</scope>
    <source>
        <strain evidence="4 5">G-192</strain>
    </source>
</reference>
<protein>
    <submittedName>
        <fullName evidence="4">S9 family peptidase</fullName>
    </submittedName>
</protein>
<feature type="domain" description="Peptidase S9 prolyl oligopeptidase catalytic" evidence="3">
    <location>
        <begin position="470"/>
        <end position="643"/>
    </location>
</feature>
<proteinExistence type="predicted"/>
<organism evidence="4 5">
    <name type="scientific">Alkalicaulis satelles</name>
    <dbReference type="NCBI Taxonomy" id="2609175"/>
    <lineage>
        <taxon>Bacteria</taxon>
        <taxon>Pseudomonadati</taxon>
        <taxon>Pseudomonadota</taxon>
        <taxon>Alphaproteobacteria</taxon>
        <taxon>Maricaulales</taxon>
        <taxon>Maricaulaceae</taxon>
        <taxon>Alkalicaulis</taxon>
    </lineage>
</organism>
<evidence type="ECO:0000256" key="2">
    <source>
        <dbReference type="SAM" id="SignalP"/>
    </source>
</evidence>
<evidence type="ECO:0000313" key="4">
    <source>
        <dbReference type="EMBL" id="KAA5805091.1"/>
    </source>
</evidence>
<feature type="chain" id="PRO_5024362778" evidence="2">
    <location>
        <begin position="21"/>
        <end position="667"/>
    </location>
</feature>
<keyword evidence="5" id="KW-1185">Reference proteome</keyword>
<evidence type="ECO:0000259" key="3">
    <source>
        <dbReference type="Pfam" id="PF00326"/>
    </source>
</evidence>